<evidence type="ECO:0000313" key="1">
    <source>
        <dbReference type="EMBL" id="KAI3666778.1"/>
    </source>
</evidence>
<reference evidence="2" key="1">
    <citation type="journal article" date="2022" name="Mol. Ecol. Resour.">
        <title>The genomes of chicory, endive, great burdock and yacon provide insights into Asteraceae palaeo-polyploidization history and plant inulin production.</title>
        <authorList>
            <person name="Fan W."/>
            <person name="Wang S."/>
            <person name="Wang H."/>
            <person name="Wang A."/>
            <person name="Jiang F."/>
            <person name="Liu H."/>
            <person name="Zhao H."/>
            <person name="Xu D."/>
            <person name="Zhang Y."/>
        </authorList>
    </citation>
    <scope>NUCLEOTIDE SEQUENCE [LARGE SCALE GENOMIC DNA]</scope>
    <source>
        <strain evidence="2">cv. Niubang</strain>
    </source>
</reference>
<proteinExistence type="predicted"/>
<sequence length="193" mass="21896">MTKVYPNANAVVSHTHTHHHETLSPVQLTVWKKSLVFNCYGFTVFDSNGNLLFRLDNYSNPQILHLMDASGHSLLTIRRKRLSLLDWVVYQGETAVNPPLFTVTKHVNLLNTKKSLAHVTTANRTIYQIEGSYTQRNCVVYDEKRRRILAEIKRKEAAVGGVAFGGDVFRLFLHQMDAAAAMAIVIILDQMFL</sequence>
<accession>A0ACB8XFY6</accession>
<comment type="caution">
    <text evidence="1">The sequence shown here is derived from an EMBL/GenBank/DDBJ whole genome shotgun (WGS) entry which is preliminary data.</text>
</comment>
<name>A0ACB8XFY6_ARCLA</name>
<reference evidence="1 2" key="2">
    <citation type="journal article" date="2022" name="Mol. Ecol. Resour.">
        <title>The genomes of chicory, endive, great burdock and yacon provide insights into Asteraceae paleo-polyploidization history and plant inulin production.</title>
        <authorList>
            <person name="Fan W."/>
            <person name="Wang S."/>
            <person name="Wang H."/>
            <person name="Wang A."/>
            <person name="Jiang F."/>
            <person name="Liu H."/>
            <person name="Zhao H."/>
            <person name="Xu D."/>
            <person name="Zhang Y."/>
        </authorList>
    </citation>
    <scope>NUCLEOTIDE SEQUENCE [LARGE SCALE GENOMIC DNA]</scope>
    <source>
        <strain evidence="2">cv. Niubang</strain>
    </source>
</reference>
<dbReference type="EMBL" id="CM042063">
    <property type="protein sequence ID" value="KAI3666778.1"/>
    <property type="molecule type" value="Genomic_DNA"/>
</dbReference>
<protein>
    <submittedName>
        <fullName evidence="1">Uncharacterized protein</fullName>
    </submittedName>
</protein>
<keyword evidence="2" id="KW-1185">Reference proteome</keyword>
<organism evidence="1 2">
    <name type="scientific">Arctium lappa</name>
    <name type="common">Greater burdock</name>
    <name type="synonym">Lappa major</name>
    <dbReference type="NCBI Taxonomy" id="4217"/>
    <lineage>
        <taxon>Eukaryota</taxon>
        <taxon>Viridiplantae</taxon>
        <taxon>Streptophyta</taxon>
        <taxon>Embryophyta</taxon>
        <taxon>Tracheophyta</taxon>
        <taxon>Spermatophyta</taxon>
        <taxon>Magnoliopsida</taxon>
        <taxon>eudicotyledons</taxon>
        <taxon>Gunneridae</taxon>
        <taxon>Pentapetalae</taxon>
        <taxon>asterids</taxon>
        <taxon>campanulids</taxon>
        <taxon>Asterales</taxon>
        <taxon>Asteraceae</taxon>
        <taxon>Carduoideae</taxon>
        <taxon>Cardueae</taxon>
        <taxon>Arctiinae</taxon>
        <taxon>Arctium</taxon>
    </lineage>
</organism>
<evidence type="ECO:0000313" key="2">
    <source>
        <dbReference type="Proteomes" id="UP001055879"/>
    </source>
</evidence>
<gene>
    <name evidence="1" type="ORF">L6452_41815</name>
</gene>
<dbReference type="Proteomes" id="UP001055879">
    <property type="component" value="Linkage Group LG17"/>
</dbReference>